<keyword evidence="4" id="KW-1185">Reference proteome</keyword>
<dbReference type="PROSITE" id="PS50103">
    <property type="entry name" value="ZF_C3H1"/>
    <property type="match status" value="1"/>
</dbReference>
<gene>
    <name evidence="3" type="ORF">MEDL_1055</name>
</gene>
<dbReference type="Proteomes" id="UP000683360">
    <property type="component" value="Unassembled WGS sequence"/>
</dbReference>
<accession>A0A8S3PPF1</accession>
<sequence length="152" mass="17745">MHVWTSAFIIFMDIMLEKWPNKGQEFLKYMYTVRLASSRGDGSGWAIYDEQYRLRKARCPHSSWAEIDMELWVLYVSTPRRSVHSDRDTNHSVGDKKGSQYVHNNESEQVQRFSEPCKGYNLGRCSYGAACKFEHECFRCSGNHPIGACKYR</sequence>
<keyword evidence="1" id="KW-0479">Metal-binding</keyword>
<dbReference type="PANTHER" id="PTHR35558">
    <property type="entry name" value="SGNH_HYDRO DOMAIN-CONTAINING PROTEIN"/>
    <property type="match status" value="1"/>
</dbReference>
<dbReference type="OrthoDB" id="6115818at2759"/>
<comment type="caution">
    <text evidence="3">The sequence shown here is derived from an EMBL/GenBank/DDBJ whole genome shotgun (WGS) entry which is preliminary data.</text>
</comment>
<evidence type="ECO:0000313" key="3">
    <source>
        <dbReference type="EMBL" id="CAG2185463.1"/>
    </source>
</evidence>
<reference evidence="3" key="1">
    <citation type="submission" date="2021-03" db="EMBL/GenBank/DDBJ databases">
        <authorList>
            <person name="Bekaert M."/>
        </authorList>
    </citation>
    <scope>NUCLEOTIDE SEQUENCE</scope>
</reference>
<feature type="domain" description="C3H1-type" evidence="2">
    <location>
        <begin position="111"/>
        <end position="138"/>
    </location>
</feature>
<keyword evidence="1" id="KW-0862">Zinc</keyword>
<dbReference type="InterPro" id="IPR000571">
    <property type="entry name" value="Znf_CCCH"/>
</dbReference>
<name>A0A8S3PPF1_MYTED</name>
<evidence type="ECO:0000313" key="4">
    <source>
        <dbReference type="Proteomes" id="UP000683360"/>
    </source>
</evidence>
<dbReference type="GO" id="GO:0008270">
    <property type="term" value="F:zinc ion binding"/>
    <property type="evidence" value="ECO:0007669"/>
    <property type="project" value="UniProtKB-KW"/>
</dbReference>
<organism evidence="3 4">
    <name type="scientific">Mytilus edulis</name>
    <name type="common">Blue mussel</name>
    <dbReference type="NCBI Taxonomy" id="6550"/>
    <lineage>
        <taxon>Eukaryota</taxon>
        <taxon>Metazoa</taxon>
        <taxon>Spiralia</taxon>
        <taxon>Lophotrochozoa</taxon>
        <taxon>Mollusca</taxon>
        <taxon>Bivalvia</taxon>
        <taxon>Autobranchia</taxon>
        <taxon>Pteriomorphia</taxon>
        <taxon>Mytilida</taxon>
        <taxon>Mytiloidea</taxon>
        <taxon>Mytilidae</taxon>
        <taxon>Mytilinae</taxon>
        <taxon>Mytilus</taxon>
    </lineage>
</organism>
<dbReference type="EMBL" id="CAJPWZ010000087">
    <property type="protein sequence ID" value="CAG2185463.1"/>
    <property type="molecule type" value="Genomic_DNA"/>
</dbReference>
<evidence type="ECO:0000256" key="1">
    <source>
        <dbReference type="PROSITE-ProRule" id="PRU00723"/>
    </source>
</evidence>
<proteinExistence type="predicted"/>
<dbReference type="PANTHER" id="PTHR35558:SF1">
    <property type="entry name" value="ENDONUCLEASE_EXONUCLEASE_PHOSPHATASE DOMAIN-CONTAINING PROTEIN"/>
    <property type="match status" value="1"/>
</dbReference>
<protein>
    <recommendedName>
        <fullName evidence="2">C3H1-type domain-containing protein</fullName>
    </recommendedName>
</protein>
<keyword evidence="1" id="KW-0863">Zinc-finger</keyword>
<feature type="zinc finger region" description="C3H1-type" evidence="1">
    <location>
        <begin position="111"/>
        <end position="138"/>
    </location>
</feature>
<dbReference type="AlphaFoldDB" id="A0A8S3PPF1"/>
<evidence type="ECO:0000259" key="2">
    <source>
        <dbReference type="PROSITE" id="PS50103"/>
    </source>
</evidence>